<keyword evidence="2" id="KW-0274">FAD</keyword>
<protein>
    <recommendedName>
        <fullName evidence="6">Flavin-containing monooxygenase</fullName>
    </recommendedName>
</protein>
<dbReference type="SUPFAM" id="SSF51905">
    <property type="entry name" value="FAD/NAD(P)-binding domain"/>
    <property type="match status" value="2"/>
</dbReference>
<evidence type="ECO:0000313" key="5">
    <source>
        <dbReference type="Proteomes" id="UP000728032"/>
    </source>
</evidence>
<dbReference type="OrthoDB" id="66881at2759"/>
<dbReference type="InterPro" id="IPR000960">
    <property type="entry name" value="Flavin_mOase"/>
</dbReference>
<evidence type="ECO:0008006" key="6">
    <source>
        <dbReference type="Google" id="ProtNLM"/>
    </source>
</evidence>
<gene>
    <name evidence="4" type="ORF">ONB1V03_LOCUS5172</name>
</gene>
<reference evidence="4" key="1">
    <citation type="submission" date="2020-11" db="EMBL/GenBank/DDBJ databases">
        <authorList>
            <person name="Tran Van P."/>
        </authorList>
    </citation>
    <scope>NUCLEOTIDE SEQUENCE</scope>
</reference>
<dbReference type="EMBL" id="CAJPVJ010001997">
    <property type="protein sequence ID" value="CAG2165633.1"/>
    <property type="molecule type" value="Genomic_DNA"/>
</dbReference>
<sequence length="316" mass="35799">MHKMSDKKCQRTRVCVIGAGAAGLCAARHLSQYESLFVFDVYEKTCKVGGVWNYTDSVGFDDNGLPIHTSMYKHMRVADEFKDQTVLVLGGGPSGIDISIEVSQVAKQVVFCHRNSKPFVNLPQNIKQELNEIQSITETGVELKGGTHLEMDSIVLATGYHFDFSFLDKSCAINVNSNGRVEGIYLHLINQTYPSMAIWAIAMKVIPFPLYHQQVLLFMKSLTGELVLPSIEEMERDTQQDMSLRKSMGLSERHFHKMVANLFIDYSDKLATIANIKPFTPVFRQLHKDLEVFRNQDLVRPDGPYKRLIHRVTTLL</sequence>
<dbReference type="AlphaFoldDB" id="A0A7R9LPB3"/>
<dbReference type="Pfam" id="PF13450">
    <property type="entry name" value="NAD_binding_8"/>
    <property type="match status" value="1"/>
</dbReference>
<dbReference type="GO" id="GO:0050661">
    <property type="term" value="F:NADP binding"/>
    <property type="evidence" value="ECO:0007669"/>
    <property type="project" value="InterPro"/>
</dbReference>
<dbReference type="Proteomes" id="UP000728032">
    <property type="component" value="Unassembled WGS sequence"/>
</dbReference>
<evidence type="ECO:0000256" key="2">
    <source>
        <dbReference type="ARBA" id="ARBA00022827"/>
    </source>
</evidence>
<dbReference type="EMBL" id="OC916822">
    <property type="protein sequence ID" value="CAD7645368.1"/>
    <property type="molecule type" value="Genomic_DNA"/>
</dbReference>
<accession>A0A7R9LPB3</accession>
<dbReference type="Gene3D" id="3.50.50.60">
    <property type="entry name" value="FAD/NAD(P)-binding domain"/>
    <property type="match status" value="3"/>
</dbReference>
<proteinExistence type="predicted"/>
<dbReference type="PRINTS" id="PR00419">
    <property type="entry name" value="ADXRDTASE"/>
</dbReference>
<keyword evidence="5" id="KW-1185">Reference proteome</keyword>
<dbReference type="GO" id="GO:0050660">
    <property type="term" value="F:flavin adenine dinucleotide binding"/>
    <property type="evidence" value="ECO:0007669"/>
    <property type="project" value="InterPro"/>
</dbReference>
<dbReference type="PANTHER" id="PTHR23023">
    <property type="entry name" value="DIMETHYLANILINE MONOOXYGENASE"/>
    <property type="match status" value="1"/>
</dbReference>
<evidence type="ECO:0000313" key="4">
    <source>
        <dbReference type="EMBL" id="CAD7645368.1"/>
    </source>
</evidence>
<keyword evidence="1" id="KW-0285">Flavoprotein</keyword>
<evidence type="ECO:0000256" key="3">
    <source>
        <dbReference type="ARBA" id="ARBA00023002"/>
    </source>
</evidence>
<dbReference type="PIRSF" id="PIRSF000332">
    <property type="entry name" value="FMO"/>
    <property type="match status" value="1"/>
</dbReference>
<dbReference type="GO" id="GO:0016491">
    <property type="term" value="F:oxidoreductase activity"/>
    <property type="evidence" value="ECO:0007669"/>
    <property type="project" value="UniProtKB-KW"/>
</dbReference>
<dbReference type="InterPro" id="IPR036188">
    <property type="entry name" value="FAD/NAD-bd_sf"/>
</dbReference>
<keyword evidence="3" id="KW-0560">Oxidoreductase</keyword>
<dbReference type="InterPro" id="IPR050346">
    <property type="entry name" value="FMO-like"/>
</dbReference>
<name>A0A7R9LPB3_9ACAR</name>
<evidence type="ECO:0000256" key="1">
    <source>
        <dbReference type="ARBA" id="ARBA00022630"/>
    </source>
</evidence>
<organism evidence="4">
    <name type="scientific">Oppiella nova</name>
    <dbReference type="NCBI Taxonomy" id="334625"/>
    <lineage>
        <taxon>Eukaryota</taxon>
        <taxon>Metazoa</taxon>
        <taxon>Ecdysozoa</taxon>
        <taxon>Arthropoda</taxon>
        <taxon>Chelicerata</taxon>
        <taxon>Arachnida</taxon>
        <taxon>Acari</taxon>
        <taxon>Acariformes</taxon>
        <taxon>Sarcoptiformes</taxon>
        <taxon>Oribatida</taxon>
        <taxon>Brachypylina</taxon>
        <taxon>Oppioidea</taxon>
        <taxon>Oppiidae</taxon>
        <taxon>Oppiella</taxon>
    </lineage>
</organism>
<dbReference type="Pfam" id="PF13738">
    <property type="entry name" value="Pyr_redox_3"/>
    <property type="match status" value="1"/>
</dbReference>